<feature type="domain" description="DUF6438" evidence="1">
    <location>
        <begin position="74"/>
        <end position="189"/>
    </location>
</feature>
<organism evidence="2 3">
    <name type="scientific">Shewanella decolorationis</name>
    <dbReference type="NCBI Taxonomy" id="256839"/>
    <lineage>
        <taxon>Bacteria</taxon>
        <taxon>Pseudomonadati</taxon>
        <taxon>Pseudomonadota</taxon>
        <taxon>Gammaproteobacteria</taxon>
        <taxon>Alteromonadales</taxon>
        <taxon>Shewanellaceae</taxon>
        <taxon>Shewanella</taxon>
    </lineage>
</organism>
<evidence type="ECO:0000259" key="1">
    <source>
        <dbReference type="Pfam" id="PF20033"/>
    </source>
</evidence>
<evidence type="ECO:0000313" key="2">
    <source>
        <dbReference type="EMBL" id="QDZ90524.3"/>
    </source>
</evidence>
<gene>
    <name evidence="2" type="ORF">D0436_08585</name>
</gene>
<protein>
    <recommendedName>
        <fullName evidence="1">DUF6438 domain-containing protein</fullName>
    </recommendedName>
</protein>
<dbReference type="AlphaFoldDB" id="A0A5B8QVL5"/>
<name>A0A5B8QVL5_9GAMM</name>
<reference evidence="2 3" key="1">
    <citation type="journal article" date="2019" name="Ecotoxicol. Environ. Saf.">
        <title>Microbial characterization of heavy metal resistant bacterial strains isolated from an electroplating wastewater treatment plant.</title>
        <authorList>
            <person name="Cai X."/>
            <person name="Zheng X."/>
            <person name="Zhang D."/>
            <person name="Iqbal W."/>
            <person name="Liu C."/>
            <person name="Yang B."/>
            <person name="Zhao X."/>
            <person name="Lu X."/>
            <person name="Mao Y."/>
        </authorList>
    </citation>
    <scope>NUCLEOTIDE SEQUENCE [LARGE SCALE GENOMIC DNA]</scope>
    <source>
        <strain evidence="2 3">Ni1-3</strain>
    </source>
</reference>
<sequence length="212" mass="23709">MVCSNNSRLWDKFSAALQFSRAAGVILTNHHRRPIIKKVIYLVVLTLLFGCSDTEQWQPQIERMVADSPTKAQVVSFSRGACYGTCPVYDFYIFPDDNFVFIGRAHVDKIGAYRGTLEAGTFQSLINLVDNNNFLKLSRIGYFGKSNSESATFKCGSYETDHPTVSIGVQLQEMELTVAHNLGCSDFPDEQVLLKMFATFEQVVVLNSKGLI</sequence>
<dbReference type="Pfam" id="PF20033">
    <property type="entry name" value="DUF6438"/>
    <property type="match status" value="1"/>
</dbReference>
<dbReference type="EMBL" id="CP031775">
    <property type="protein sequence ID" value="QDZ90524.3"/>
    <property type="molecule type" value="Genomic_DNA"/>
</dbReference>
<dbReference type="RefSeq" id="WP_216832050.1">
    <property type="nucleotide sequence ID" value="NZ_CP031775.2"/>
</dbReference>
<dbReference type="Proteomes" id="UP000321124">
    <property type="component" value="Chromosome"/>
</dbReference>
<proteinExistence type="predicted"/>
<dbReference type="KEGG" id="sdeo:D0436_08585"/>
<evidence type="ECO:0000313" key="3">
    <source>
        <dbReference type="Proteomes" id="UP000321124"/>
    </source>
</evidence>
<accession>A0A5B8QVL5</accession>
<dbReference type="InterPro" id="IPR045497">
    <property type="entry name" value="DUF6438"/>
</dbReference>